<keyword evidence="13" id="KW-1185">Reference proteome</keyword>
<dbReference type="InterPro" id="IPR008160">
    <property type="entry name" value="Collagen"/>
</dbReference>
<evidence type="ECO:0000256" key="3">
    <source>
        <dbReference type="ARBA" id="ARBA00022530"/>
    </source>
</evidence>
<evidence type="ECO:0000259" key="11">
    <source>
        <dbReference type="PROSITE" id="PS51041"/>
    </source>
</evidence>
<dbReference type="InterPro" id="IPR001073">
    <property type="entry name" value="C1q_dom"/>
</dbReference>
<accession>A0AAZ3RM91</accession>
<dbReference type="Gene3D" id="2.60.120.40">
    <property type="match status" value="1"/>
</dbReference>
<evidence type="ECO:0000256" key="8">
    <source>
        <dbReference type="SAM" id="MobiDB-lite"/>
    </source>
</evidence>
<dbReference type="SUPFAM" id="SSF49842">
    <property type="entry name" value="TNF-like"/>
    <property type="match status" value="1"/>
</dbReference>
<dbReference type="Pfam" id="PF00386">
    <property type="entry name" value="C1q"/>
    <property type="match status" value="1"/>
</dbReference>
<feature type="signal peptide" evidence="9">
    <location>
        <begin position="1"/>
        <end position="20"/>
    </location>
</feature>
<dbReference type="AlphaFoldDB" id="A0AAZ3RM91"/>
<feature type="region of interest" description="Disordered" evidence="8">
    <location>
        <begin position="871"/>
        <end position="930"/>
    </location>
</feature>
<evidence type="ECO:0000256" key="5">
    <source>
        <dbReference type="ARBA" id="ARBA00023054"/>
    </source>
</evidence>
<feature type="compositionally biased region" description="Low complexity" evidence="8">
    <location>
        <begin position="899"/>
        <end position="917"/>
    </location>
</feature>
<feature type="coiled-coil region" evidence="7">
    <location>
        <begin position="634"/>
        <end position="661"/>
    </location>
</feature>
<gene>
    <name evidence="12" type="primary">emilin1a</name>
</gene>
<evidence type="ECO:0000256" key="4">
    <source>
        <dbReference type="ARBA" id="ARBA00022729"/>
    </source>
</evidence>
<evidence type="ECO:0000256" key="1">
    <source>
        <dbReference type="ARBA" id="ARBA00004498"/>
    </source>
</evidence>
<dbReference type="GeneTree" id="ENSGT01030000234633"/>
<keyword evidence="6" id="KW-1015">Disulfide bond</keyword>
<dbReference type="PROSITE" id="PS51041">
    <property type="entry name" value="EMI"/>
    <property type="match status" value="1"/>
</dbReference>
<sequence length="1072" mass="119040">MESSLMYLFLSLTLPGVIWRASSNPSLNNLQPALSQSSPNGGRVASRHRNWCAYVVTRTISCVMEDGVETYVKPDYQRCAWGQCSRVMAYRTYRRPRYKVAYKMVTEMEWKCCHGYSGDDCYDGPTGTGDSQVTAGRPHVTQTGYNNGAEQKGGEGDNDKMRQMEETIQRLTKDLRDIQSTMTGMNLRLQDGTKSFDFGPYRPGLNGDRTPADAAKPMKETIHYIQTKLDQLDNRTQVHDQTLLSINNHLVNGDRGSRGNELDGAVTGKMDAMKEEILRELERRVSLSCSSCQSGVENIRKQQKSDQERISALEKLLSSMEQHYRHNMDVTRREMERTQGCCNTVTEMDRRLTTTEGKFNATAQDYDVIKERLDKELGGGSGEGGGGGEKGGRTKVTEEKLNSRLREVERRLNNTVRKTEQKLTNTGNNMKDNLQREVTTIRNIVLSHMDDHGYRIGKVELDLTVLTDTVTDHSRRLGQLENTTNFIDTKLSRTVDMCSETCGPNGKGRKTEDMVKTLEWRVVANKEDIQKFDTRLKDLSLTGDSIIDRVVELSNDVKKIKGLTGEDGERFNQIVTEVETLGRSVDDCSICSTVERDLQSFTNSTNNAIGRCQKELTNLRNRFDSEDSSCSQLCSNLQEEVGRLKEEVGRLKEEVEECTGKCKTALTELKKNLDGQTTLHGRLGTDLKSIQGELSKFTIRFTTLNDSVKGLGHTVQSHGNTITDLGSTKDNIMSELDHVQTELDEHVKDTRGRFTDLGREIKTITSQYVTEIGECWRSGDGLDKRLSKMEDVCGRLDGVSNSLAKIKEGLNRHVSGLWNCVNTLNSTVIFHDESIDNIQHVQLPDVHSDINRLNTSVLNVLEEFHSFKQQDFVGSPGLPGPRGERGYSGLPGPKGPQGREGPQGKPGKEGPLGPPGLRGEEGPAGSDSHVPRLSFSAALTRPQARAGTIVFNKIFVNEKDVYNPGTGYFTAPVSGKYFFSATLTGHKNVKIEAVLSKSNYGVARGDSAGYQPEGLEKPMAEARHTPGALAVFNIILPMKAGDTVCIDLVTGKLAHSSEPLTIFSGMLLYETV</sequence>
<evidence type="ECO:0008006" key="14">
    <source>
        <dbReference type="Google" id="ProtNLM"/>
    </source>
</evidence>
<reference evidence="12" key="2">
    <citation type="submission" date="2025-08" db="UniProtKB">
        <authorList>
            <consortium name="Ensembl"/>
        </authorList>
    </citation>
    <scope>IDENTIFICATION</scope>
</reference>
<keyword evidence="3" id="KW-0272">Extracellular matrix</keyword>
<dbReference type="InterPro" id="IPR011489">
    <property type="entry name" value="EMI_domain"/>
</dbReference>
<dbReference type="PANTHER" id="PTHR15427:SF1">
    <property type="entry name" value="EMILIN-1"/>
    <property type="match status" value="1"/>
</dbReference>
<dbReference type="PANTHER" id="PTHR15427">
    <property type="entry name" value="EMILIN ELASTIN MICROFIBRIL INTERFACE-LOCATED PROTEIN ELASTIN MICROFIBRIL INTERFACER"/>
    <property type="match status" value="1"/>
</dbReference>
<feature type="region of interest" description="Disordered" evidence="8">
    <location>
        <begin position="375"/>
        <end position="397"/>
    </location>
</feature>
<evidence type="ECO:0000259" key="10">
    <source>
        <dbReference type="PROSITE" id="PS50871"/>
    </source>
</evidence>
<feature type="domain" description="EMI" evidence="11">
    <location>
        <begin position="48"/>
        <end position="123"/>
    </location>
</feature>
<keyword evidence="2" id="KW-0964">Secreted</keyword>
<evidence type="ECO:0000256" key="7">
    <source>
        <dbReference type="SAM" id="Coils"/>
    </source>
</evidence>
<protein>
    <recommendedName>
        <fullName evidence="14">EMILIN-1-like</fullName>
    </recommendedName>
</protein>
<organism evidence="12 13">
    <name type="scientific">Oncorhynchus tshawytscha</name>
    <name type="common">Chinook salmon</name>
    <name type="synonym">Salmo tshawytscha</name>
    <dbReference type="NCBI Taxonomy" id="74940"/>
    <lineage>
        <taxon>Eukaryota</taxon>
        <taxon>Metazoa</taxon>
        <taxon>Chordata</taxon>
        <taxon>Craniata</taxon>
        <taxon>Vertebrata</taxon>
        <taxon>Euteleostomi</taxon>
        <taxon>Actinopterygii</taxon>
        <taxon>Neopterygii</taxon>
        <taxon>Teleostei</taxon>
        <taxon>Protacanthopterygii</taxon>
        <taxon>Salmoniformes</taxon>
        <taxon>Salmonidae</taxon>
        <taxon>Salmoninae</taxon>
        <taxon>Oncorhynchus</taxon>
    </lineage>
</organism>
<feature type="region of interest" description="Disordered" evidence="8">
    <location>
        <begin position="128"/>
        <end position="159"/>
    </location>
</feature>
<evidence type="ECO:0000256" key="9">
    <source>
        <dbReference type="SAM" id="SignalP"/>
    </source>
</evidence>
<dbReference type="Pfam" id="PF01391">
    <property type="entry name" value="Collagen"/>
    <property type="match status" value="1"/>
</dbReference>
<reference evidence="12" key="3">
    <citation type="submission" date="2025-09" db="UniProtKB">
        <authorList>
            <consortium name="Ensembl"/>
        </authorList>
    </citation>
    <scope>IDENTIFICATION</scope>
</reference>
<evidence type="ECO:0000256" key="6">
    <source>
        <dbReference type="ARBA" id="ARBA00023157"/>
    </source>
</evidence>
<feature type="chain" id="PRO_5044237664" description="EMILIN-1-like" evidence="9">
    <location>
        <begin position="21"/>
        <end position="1072"/>
    </location>
</feature>
<dbReference type="Ensembl" id="ENSOTST00005127192.1">
    <property type="protein sequence ID" value="ENSOTSP00005141064.1"/>
    <property type="gene ID" value="ENSOTSG00005058710.1"/>
</dbReference>
<dbReference type="InterPro" id="IPR050392">
    <property type="entry name" value="Collagen/C1q_domain"/>
</dbReference>
<evidence type="ECO:0000313" key="12">
    <source>
        <dbReference type="Ensembl" id="ENSOTSP00005141064.1"/>
    </source>
</evidence>
<feature type="domain" description="C1q" evidence="10">
    <location>
        <begin position="928"/>
        <end position="1072"/>
    </location>
</feature>
<dbReference type="InterPro" id="IPR008983">
    <property type="entry name" value="Tumour_necrosis_fac-like_dom"/>
</dbReference>
<dbReference type="Proteomes" id="UP000694402">
    <property type="component" value="Unassembled WGS sequence"/>
</dbReference>
<feature type="compositionally biased region" description="Gly residues" evidence="8">
    <location>
        <begin position="378"/>
        <end position="389"/>
    </location>
</feature>
<name>A0AAZ3RM91_ONCTS</name>
<proteinExistence type="predicted"/>
<reference evidence="13" key="1">
    <citation type="journal article" date="2018" name="PLoS ONE">
        <title>Chinook salmon (Oncorhynchus tshawytscha) genome and transcriptome.</title>
        <authorList>
            <person name="Christensen K.A."/>
            <person name="Leong J.S."/>
            <person name="Sakhrani D."/>
            <person name="Biagi C.A."/>
            <person name="Minkley D.R."/>
            <person name="Withler R.E."/>
            <person name="Rondeau E.B."/>
            <person name="Koop B.F."/>
            <person name="Devlin R.H."/>
        </authorList>
    </citation>
    <scope>NUCLEOTIDE SEQUENCE [LARGE SCALE GENOMIC DNA]</scope>
</reference>
<feature type="compositionally biased region" description="Polar residues" evidence="8">
    <location>
        <begin position="128"/>
        <end position="149"/>
    </location>
</feature>
<comment type="subcellular location">
    <subcellularLocation>
        <location evidence="1">Secreted</location>
        <location evidence="1">Extracellular space</location>
        <location evidence="1">Extracellular matrix</location>
    </subcellularLocation>
</comment>
<evidence type="ECO:0000256" key="2">
    <source>
        <dbReference type="ARBA" id="ARBA00022525"/>
    </source>
</evidence>
<dbReference type="Pfam" id="PF07546">
    <property type="entry name" value="EMI"/>
    <property type="match status" value="1"/>
</dbReference>
<dbReference type="Gene3D" id="1.10.287.1490">
    <property type="match status" value="1"/>
</dbReference>
<keyword evidence="4 9" id="KW-0732">Signal</keyword>
<dbReference type="SMART" id="SM00110">
    <property type="entry name" value="C1Q"/>
    <property type="match status" value="1"/>
</dbReference>
<keyword evidence="5 7" id="KW-0175">Coiled coil</keyword>
<dbReference type="PROSITE" id="PS50871">
    <property type="entry name" value="C1Q"/>
    <property type="match status" value="1"/>
</dbReference>
<evidence type="ECO:0000313" key="13">
    <source>
        <dbReference type="Proteomes" id="UP000694402"/>
    </source>
</evidence>